<evidence type="ECO:0000256" key="1">
    <source>
        <dbReference type="SAM" id="MobiDB-lite"/>
    </source>
</evidence>
<feature type="region of interest" description="Disordered" evidence="1">
    <location>
        <begin position="1"/>
        <end position="21"/>
    </location>
</feature>
<reference evidence="3" key="1">
    <citation type="journal article" date="2023" name="Commun. Biol.">
        <title>Genome analysis of Parmales, the sister group of diatoms, reveals the evolutionary specialization of diatoms from phago-mixotrophs to photoautotrophs.</title>
        <authorList>
            <person name="Ban H."/>
            <person name="Sato S."/>
            <person name="Yoshikawa S."/>
            <person name="Yamada K."/>
            <person name="Nakamura Y."/>
            <person name="Ichinomiya M."/>
            <person name="Sato N."/>
            <person name="Blanc-Mathieu R."/>
            <person name="Endo H."/>
            <person name="Kuwata A."/>
            <person name="Ogata H."/>
        </authorList>
    </citation>
    <scope>NUCLEOTIDE SEQUENCE [LARGE SCALE GENOMIC DNA]</scope>
</reference>
<comment type="caution">
    <text evidence="2">The sequence shown here is derived from an EMBL/GenBank/DDBJ whole genome shotgun (WGS) entry which is preliminary data.</text>
</comment>
<dbReference type="Proteomes" id="UP001165065">
    <property type="component" value="Unassembled WGS sequence"/>
</dbReference>
<organism evidence="2 3">
    <name type="scientific">Triparma columacea</name>
    <dbReference type="NCBI Taxonomy" id="722753"/>
    <lineage>
        <taxon>Eukaryota</taxon>
        <taxon>Sar</taxon>
        <taxon>Stramenopiles</taxon>
        <taxon>Ochrophyta</taxon>
        <taxon>Bolidophyceae</taxon>
        <taxon>Parmales</taxon>
        <taxon>Triparmaceae</taxon>
        <taxon>Triparma</taxon>
    </lineage>
</organism>
<accession>A0A9W7GKS6</accession>
<gene>
    <name evidence="2" type="ORF">TrCOL_g2155</name>
</gene>
<keyword evidence="3" id="KW-1185">Reference proteome</keyword>
<sequence>MSGVSESAKLNRRSAAKKKVDYSAADEFEFDDEDNLPLSQMKGSATKKKKKSEKSPASKSKKVVKKVVKKATPVKAAPTAKSDSSIFYTSCDKGKLIQEVLVRWWYAIEWPGKACQESPGPNYDALSAFPGVFVCVAGDSVGEIIDKRDKASCPNFTNMCKKPASELKALAVKALDNQKIALEEAGEKGCPDYDNLNDVLKWVKSLQETAMEKEAAKTIKEYKLKL</sequence>
<evidence type="ECO:0000313" key="3">
    <source>
        <dbReference type="Proteomes" id="UP001165065"/>
    </source>
</evidence>
<protein>
    <submittedName>
        <fullName evidence="2">Uncharacterized protein</fullName>
    </submittedName>
</protein>
<dbReference type="AlphaFoldDB" id="A0A9W7GKS6"/>
<dbReference type="OrthoDB" id="74703at2759"/>
<proteinExistence type="predicted"/>
<name>A0A9W7GKS6_9STRA</name>
<dbReference type="EMBL" id="BRYA01000350">
    <property type="protein sequence ID" value="GMI47551.1"/>
    <property type="molecule type" value="Genomic_DNA"/>
</dbReference>
<evidence type="ECO:0000313" key="2">
    <source>
        <dbReference type="EMBL" id="GMI47551.1"/>
    </source>
</evidence>
<feature type="region of interest" description="Disordered" evidence="1">
    <location>
        <begin position="35"/>
        <end position="65"/>
    </location>
</feature>